<organism evidence="3 4">
    <name type="scientific">SAR324 cluster bacterium</name>
    <dbReference type="NCBI Taxonomy" id="2024889"/>
    <lineage>
        <taxon>Bacteria</taxon>
        <taxon>Deltaproteobacteria</taxon>
        <taxon>SAR324 cluster</taxon>
    </lineage>
</organism>
<dbReference type="EMBL" id="NVSR01000128">
    <property type="protein sequence ID" value="PCI24060.1"/>
    <property type="molecule type" value="Genomic_DNA"/>
</dbReference>
<evidence type="ECO:0000313" key="3">
    <source>
        <dbReference type="EMBL" id="PCI24060.1"/>
    </source>
</evidence>
<dbReference type="AlphaFoldDB" id="A0A2A4SRT6"/>
<dbReference type="SUPFAM" id="SSF143243">
    <property type="entry name" value="Nqo5-like"/>
    <property type="match status" value="1"/>
</dbReference>
<comment type="similarity">
    <text evidence="1">Belongs to the complex I 30 kDa subunit family.</text>
</comment>
<evidence type="ECO:0000256" key="1">
    <source>
        <dbReference type="ARBA" id="ARBA00007569"/>
    </source>
</evidence>
<name>A0A2A4SRT6_9DELT</name>
<dbReference type="PANTHER" id="PTHR10884">
    <property type="entry name" value="NADH DEHYDROGENASE UBIQUINONE IRON-SULFUR PROTEIN 3"/>
    <property type="match status" value="1"/>
</dbReference>
<sequence>MFGVFFVANHEIKRILTDYGFDGHPLRKDFPLSGYVESRYNDKIKRIVSEPLEHAQHFRTFNFSSG</sequence>
<dbReference type="GO" id="GO:0008137">
    <property type="term" value="F:NADH dehydrogenase (ubiquinone) activity"/>
    <property type="evidence" value="ECO:0007669"/>
    <property type="project" value="InterPro"/>
</dbReference>
<dbReference type="PANTHER" id="PTHR10884:SF14">
    <property type="entry name" value="NADH DEHYDROGENASE [UBIQUINONE] IRON-SULFUR PROTEIN 3, MITOCHONDRIAL"/>
    <property type="match status" value="1"/>
</dbReference>
<evidence type="ECO:0000313" key="4">
    <source>
        <dbReference type="Proteomes" id="UP000218113"/>
    </source>
</evidence>
<dbReference type="InterPro" id="IPR001268">
    <property type="entry name" value="NADH_UbQ_OxRdtase_30kDa_su"/>
</dbReference>
<feature type="domain" description="NADH:ubiquinone oxidoreductase 30kDa subunit" evidence="2">
    <location>
        <begin position="1"/>
        <end position="35"/>
    </location>
</feature>
<accession>A0A2A4SRT6</accession>
<dbReference type="Pfam" id="PF00329">
    <property type="entry name" value="Complex1_30kDa"/>
    <property type="match status" value="1"/>
</dbReference>
<gene>
    <name evidence="3" type="ORF">COB67_11930</name>
</gene>
<reference evidence="4" key="1">
    <citation type="submission" date="2017-08" db="EMBL/GenBank/DDBJ databases">
        <title>A dynamic microbial community with high functional redundancy inhabits the cold, oxic subseafloor aquifer.</title>
        <authorList>
            <person name="Tully B.J."/>
            <person name="Wheat C.G."/>
            <person name="Glazer B.T."/>
            <person name="Huber J.A."/>
        </authorList>
    </citation>
    <scope>NUCLEOTIDE SEQUENCE [LARGE SCALE GENOMIC DNA]</scope>
</reference>
<comment type="caution">
    <text evidence="3">The sequence shown here is derived from an EMBL/GenBank/DDBJ whole genome shotgun (WGS) entry which is preliminary data.</text>
</comment>
<protein>
    <recommendedName>
        <fullName evidence="2">NADH:ubiquinone oxidoreductase 30kDa subunit domain-containing protein</fullName>
    </recommendedName>
</protein>
<proteinExistence type="inferred from homology"/>
<dbReference type="InterPro" id="IPR037232">
    <property type="entry name" value="NADH_quin_OxRdtase_su_C/D-like"/>
</dbReference>
<evidence type="ECO:0000259" key="2">
    <source>
        <dbReference type="Pfam" id="PF00329"/>
    </source>
</evidence>
<dbReference type="Proteomes" id="UP000218113">
    <property type="component" value="Unassembled WGS sequence"/>
</dbReference>